<evidence type="ECO:0000313" key="2">
    <source>
        <dbReference type="Proteomes" id="UP000250321"/>
    </source>
</evidence>
<comment type="caution">
    <text evidence="1">The sequence shown here is derived from an EMBL/GenBank/DDBJ whole genome shotgun (WGS) entry which is preliminary data.</text>
</comment>
<proteinExistence type="predicted"/>
<sequence length="69" mass="8245">MCLELYREYGTTMACLKALGCEFDKDEFHAYVQGKLPYYSLKRDLVSRNLLLSMPQRKIGRQYWLKLFT</sequence>
<dbReference type="Proteomes" id="UP000250321">
    <property type="component" value="Unassembled WGS sequence"/>
</dbReference>
<dbReference type="OrthoDB" id="1065058at2759"/>
<accession>A0A314YV09</accession>
<evidence type="ECO:0000313" key="1">
    <source>
        <dbReference type="EMBL" id="PQQ12085.1"/>
    </source>
</evidence>
<reference evidence="1 2" key="1">
    <citation type="submission" date="2018-02" db="EMBL/GenBank/DDBJ databases">
        <title>Draft genome of wild Prunus yedoensis var. nudiflora.</title>
        <authorList>
            <person name="Baek S."/>
            <person name="Kim J.-H."/>
            <person name="Choi K."/>
            <person name="Kim G.-B."/>
            <person name="Cho A."/>
            <person name="Jang H."/>
            <person name="Shin C.-H."/>
            <person name="Yu H.-J."/>
            <person name="Mun J.-H."/>
        </authorList>
    </citation>
    <scope>NUCLEOTIDE SEQUENCE [LARGE SCALE GENOMIC DNA]</scope>
    <source>
        <strain evidence="2">cv. Jeju island</strain>
        <tissue evidence="1">Leaf</tissue>
    </source>
</reference>
<dbReference type="PANTHER" id="PTHR12725">
    <property type="entry name" value="HALOACID DEHALOGENASE-LIKE HYDROLASE"/>
    <property type="match status" value="1"/>
</dbReference>
<dbReference type="AlphaFoldDB" id="A0A314YV09"/>
<protein>
    <submittedName>
        <fullName evidence="1">Uncharacterized protein</fullName>
    </submittedName>
</protein>
<organism evidence="1 2">
    <name type="scientific">Prunus yedoensis var. nudiflora</name>
    <dbReference type="NCBI Taxonomy" id="2094558"/>
    <lineage>
        <taxon>Eukaryota</taxon>
        <taxon>Viridiplantae</taxon>
        <taxon>Streptophyta</taxon>
        <taxon>Embryophyta</taxon>
        <taxon>Tracheophyta</taxon>
        <taxon>Spermatophyta</taxon>
        <taxon>Magnoliopsida</taxon>
        <taxon>eudicotyledons</taxon>
        <taxon>Gunneridae</taxon>
        <taxon>Pentapetalae</taxon>
        <taxon>rosids</taxon>
        <taxon>fabids</taxon>
        <taxon>Rosales</taxon>
        <taxon>Rosaceae</taxon>
        <taxon>Amygdaloideae</taxon>
        <taxon>Amygdaleae</taxon>
        <taxon>Prunus</taxon>
    </lineage>
</organism>
<dbReference type="EMBL" id="PJQY01000372">
    <property type="protein sequence ID" value="PQQ12085.1"/>
    <property type="molecule type" value="Genomic_DNA"/>
</dbReference>
<name>A0A314YV09_PRUYE</name>
<dbReference type="PANTHER" id="PTHR12725:SF117">
    <property type="entry name" value="HALOACID DEHALOGENASE-LIKE HYDROLASE"/>
    <property type="match status" value="1"/>
</dbReference>
<dbReference type="STRING" id="2094558.A0A314YV09"/>
<gene>
    <name evidence="1" type="ORF">Pyn_01555</name>
</gene>
<keyword evidence="2" id="KW-1185">Reference proteome</keyword>